<dbReference type="Pfam" id="PF02145">
    <property type="entry name" value="Rap_GAP"/>
    <property type="match status" value="1"/>
</dbReference>
<feature type="domain" description="Rap-GAP" evidence="5">
    <location>
        <begin position="393"/>
        <end position="609"/>
    </location>
</feature>
<dbReference type="PANTHER" id="PTHR15711">
    <property type="entry name" value="RAP GTPASE-ACTIVATING PROTEIN"/>
    <property type="match status" value="1"/>
</dbReference>
<dbReference type="PANTHER" id="PTHR15711:SF32">
    <property type="entry name" value="RAP GTPASE ACTIVATING PROTEIN 1, ISOFORM H"/>
    <property type="match status" value="1"/>
</dbReference>
<name>A0AA36DE14_9BILA</name>
<evidence type="ECO:0000256" key="1">
    <source>
        <dbReference type="ARBA" id="ARBA00022468"/>
    </source>
</evidence>
<keyword evidence="3" id="KW-0175">Coiled coil</keyword>
<dbReference type="FunFam" id="3.40.50.11210:FF:000002">
    <property type="entry name" value="Signal-induced proliferation-associated 1-like protein 1"/>
    <property type="match status" value="1"/>
</dbReference>
<dbReference type="EMBL" id="CATQJA010002706">
    <property type="protein sequence ID" value="CAJ0585497.1"/>
    <property type="molecule type" value="Genomic_DNA"/>
</dbReference>
<dbReference type="GO" id="GO:0005096">
    <property type="term" value="F:GTPase activator activity"/>
    <property type="evidence" value="ECO:0007669"/>
    <property type="project" value="UniProtKB-KW"/>
</dbReference>
<dbReference type="PROSITE" id="PS50085">
    <property type="entry name" value="RAPGAP"/>
    <property type="match status" value="1"/>
</dbReference>
<feature type="region of interest" description="Disordered" evidence="4">
    <location>
        <begin position="797"/>
        <end position="855"/>
    </location>
</feature>
<dbReference type="GO" id="GO:0005737">
    <property type="term" value="C:cytoplasm"/>
    <property type="evidence" value="ECO:0007669"/>
    <property type="project" value="TreeGrafter"/>
</dbReference>
<dbReference type="Gene3D" id="3.40.50.11210">
    <property type="entry name" value="Rap/Ran-GAP"/>
    <property type="match status" value="1"/>
</dbReference>
<feature type="region of interest" description="Disordered" evidence="4">
    <location>
        <begin position="648"/>
        <end position="782"/>
    </location>
</feature>
<feature type="region of interest" description="Disordered" evidence="4">
    <location>
        <begin position="81"/>
        <end position="133"/>
    </location>
</feature>
<sequence length="855" mass="95195">MNTDLLADAEVRALMVKGHLGYRTPNSQKPSSWAIQPRCSLAPIREPSIPSPDYSPVRDIDSEAAELPRARSLHCLQASTSQVFHSEPRPRLRRSPTKLQRFPGQSLSYSTEDFFPKTAETDEKKRRTQTLPSKEEQFKIMAAEKLVVALENMERAKKRNSIEGTVVHPHRRGSRSALDFLGAFFVGSKRGVEAEKPKTIVSQPTLISTTVAPDVALRELPRAGRVSTNSERKRDNASTRDAMRELLSRSGPYPQVVQPSAGFWVDGVSSSNVVIDDEMAQHGHVNSCARFKLEMDDTGNCYRRHFFGREHHDFYAHDAALGPLVLSVRTETISSQDHFRIMLRTNQGTIHEIVPASALADRPSASRMARLLCDEVTTDKFCPVAFPGGSEMIVQYDEHVITNTYKFGVIYQKKGQTTEEELFGNATSSPAFEEFLSVLGDTVTLQGFQGYRGGLDTQHGQTGREAVYTDFRGRECLFHVSTMLPYTHGDKQQLQRKRHIGNDIVAIVFQEENTPFAPDMIASNFLHAYIVVQPIEAGTDKVRYRVAVAARDDVPFFGPTLPAPPVFRRGQDFRNFLLTKLVNAENAAYKSQKFAHLAERTRTSLLADLFDGLKAKGEFYGLPLLETVEPPVANTGLLHSVKKALSGRSRSISQDVHNNTPTRATSMSMPIRQYTAPQKRSALSETLSKSSSSSRDEPAHNHHDDKESRDSLFDEGESVSPSAVSSNIRGAVQKKIINRQMSMKSGPRISNGRTEWELSSNEGAEQEHDSDTGMESLSSADHSSARVSCNFCTDETVEHKHEGKRGAQRHDLESELDKANEEIARLRRLLSTSDSPSIHQGPNRTPAEQITIVSQ</sequence>
<feature type="compositionally biased region" description="Polar residues" evidence="4">
    <location>
        <begin position="773"/>
        <end position="782"/>
    </location>
</feature>
<feature type="compositionally biased region" description="Basic and acidic residues" evidence="4">
    <location>
        <begin position="797"/>
        <end position="825"/>
    </location>
</feature>
<evidence type="ECO:0000313" key="7">
    <source>
        <dbReference type="Proteomes" id="UP001177023"/>
    </source>
</evidence>
<dbReference type="Proteomes" id="UP001177023">
    <property type="component" value="Unassembled WGS sequence"/>
</dbReference>
<dbReference type="InterPro" id="IPR000331">
    <property type="entry name" value="Rap/Ran_GAP_dom"/>
</dbReference>
<evidence type="ECO:0000313" key="6">
    <source>
        <dbReference type="EMBL" id="CAJ0585497.1"/>
    </source>
</evidence>
<keyword evidence="7" id="KW-1185">Reference proteome</keyword>
<feature type="compositionally biased region" description="Low complexity" evidence="4">
    <location>
        <begin position="681"/>
        <end position="693"/>
    </location>
</feature>
<reference evidence="6" key="1">
    <citation type="submission" date="2023-06" db="EMBL/GenBank/DDBJ databases">
        <authorList>
            <person name="Delattre M."/>
        </authorList>
    </citation>
    <scope>NUCLEOTIDE SEQUENCE</scope>
    <source>
        <strain evidence="6">AF72</strain>
    </source>
</reference>
<gene>
    <name evidence="6" type="ORF">MSPICULIGERA_LOCUS23517</name>
</gene>
<keyword evidence="1" id="KW-0343">GTPase activation</keyword>
<dbReference type="InterPro" id="IPR035974">
    <property type="entry name" value="Rap/Ran-GAP_sf"/>
</dbReference>
<feature type="non-terminal residue" evidence="6">
    <location>
        <position position="1"/>
    </location>
</feature>
<evidence type="ECO:0000256" key="2">
    <source>
        <dbReference type="ARBA" id="ARBA00022553"/>
    </source>
</evidence>
<dbReference type="Pfam" id="PF21022">
    <property type="entry name" value="Rap-GAP_dimer"/>
    <property type="match status" value="1"/>
</dbReference>
<dbReference type="GO" id="GO:0051056">
    <property type="term" value="P:regulation of small GTPase mediated signal transduction"/>
    <property type="evidence" value="ECO:0007669"/>
    <property type="project" value="InterPro"/>
</dbReference>
<feature type="compositionally biased region" description="Polar residues" evidence="4">
    <location>
        <begin position="751"/>
        <end position="763"/>
    </location>
</feature>
<organism evidence="6 7">
    <name type="scientific">Mesorhabditis spiculigera</name>
    <dbReference type="NCBI Taxonomy" id="96644"/>
    <lineage>
        <taxon>Eukaryota</taxon>
        <taxon>Metazoa</taxon>
        <taxon>Ecdysozoa</taxon>
        <taxon>Nematoda</taxon>
        <taxon>Chromadorea</taxon>
        <taxon>Rhabditida</taxon>
        <taxon>Rhabditina</taxon>
        <taxon>Rhabditomorpha</taxon>
        <taxon>Rhabditoidea</taxon>
        <taxon>Rhabditidae</taxon>
        <taxon>Mesorhabditinae</taxon>
        <taxon>Mesorhabditis</taxon>
    </lineage>
</organism>
<dbReference type="Gene3D" id="6.10.140.210">
    <property type="match status" value="1"/>
</dbReference>
<accession>A0AA36DE14</accession>
<dbReference type="AlphaFoldDB" id="A0AA36DE14"/>
<feature type="compositionally biased region" description="Polar residues" evidence="4">
    <location>
        <begin position="719"/>
        <end position="728"/>
    </location>
</feature>
<evidence type="ECO:0000256" key="4">
    <source>
        <dbReference type="SAM" id="MobiDB-lite"/>
    </source>
</evidence>
<proteinExistence type="predicted"/>
<evidence type="ECO:0000259" key="5">
    <source>
        <dbReference type="PROSITE" id="PS50085"/>
    </source>
</evidence>
<keyword evidence="2" id="KW-0597">Phosphoprotein</keyword>
<dbReference type="SUPFAM" id="SSF111347">
    <property type="entry name" value="Rap/Ran-GAP"/>
    <property type="match status" value="1"/>
</dbReference>
<comment type="caution">
    <text evidence="6">The sequence shown here is derived from an EMBL/GenBank/DDBJ whole genome shotgun (WGS) entry which is preliminary data.</text>
</comment>
<dbReference type="InterPro" id="IPR050989">
    <property type="entry name" value="Rap1_Ran_GAP"/>
</dbReference>
<feature type="compositionally biased region" description="Polar residues" evidence="4">
    <location>
        <begin position="830"/>
        <end position="855"/>
    </location>
</feature>
<protein>
    <recommendedName>
        <fullName evidence="5">Rap-GAP domain-containing protein</fullName>
    </recommendedName>
</protein>
<feature type="compositionally biased region" description="Polar residues" evidence="4">
    <location>
        <begin position="648"/>
        <end position="668"/>
    </location>
</feature>
<evidence type="ECO:0000256" key="3">
    <source>
        <dbReference type="ARBA" id="ARBA00023054"/>
    </source>
</evidence>
<feature type="compositionally biased region" description="Basic and acidic residues" evidence="4">
    <location>
        <begin position="694"/>
        <end position="712"/>
    </location>
</feature>